<accession>A0A0R3RTD6</accession>
<feature type="domain" description="OBG-type G" evidence="3">
    <location>
        <begin position="1"/>
        <end position="240"/>
    </location>
</feature>
<dbReference type="FunFam" id="3.10.20.30:FF:000003">
    <property type="entry name" value="Developmentally-regulated GTP-binding protein 1"/>
    <property type="match status" value="1"/>
</dbReference>
<proteinExistence type="predicted"/>
<dbReference type="InterPro" id="IPR012676">
    <property type="entry name" value="TGS-like"/>
</dbReference>
<dbReference type="Gene3D" id="3.10.20.30">
    <property type="match status" value="1"/>
</dbReference>
<dbReference type="CDD" id="cd17230">
    <property type="entry name" value="TGS_DRG1"/>
    <property type="match status" value="1"/>
</dbReference>
<evidence type="ECO:0000313" key="6">
    <source>
        <dbReference type="WBParaSite" id="EEL_0000521301-mRNA-1"/>
    </source>
</evidence>
<sequence length="326" mass="36772">MCFPSVGKSTLLCNLAGVYSEVAAYEFTTLTTVPGVIRYKGAKMQLLDLPGIIEGAKDGKGRGRQVIAVARTCSLILMVLDVMKPLQHKKLLEQELEGFGIRLNKSPPNIVFKRKEKGGLNLTCLAPSDLNSLIVLYASKLHSQVPQSELDGEIVKSILAEYRIHNADVTLKYDATSEDLIDVIEGNRIYIPCIYVLNKIDQISIEELDIIYKIPHCVPISAHHKWNFDDLLEKIWDYLNLIRVYTKPKGQLPDYNAPIVLPAETRTVDDLCLKIHKTLQKDFKFAYVWGSSAKHNPQRVGKEHVLNDEDVVQIVKKLFFSHLFSS</sequence>
<evidence type="ECO:0000259" key="3">
    <source>
        <dbReference type="PROSITE" id="PS51710"/>
    </source>
</evidence>
<dbReference type="InterPro" id="IPR031662">
    <property type="entry name" value="GTP-binding_2"/>
</dbReference>
<name>A0A0R3RTD6_9BILA</name>
<dbReference type="InterPro" id="IPR045001">
    <property type="entry name" value="DRG"/>
</dbReference>
<evidence type="ECO:0000259" key="4">
    <source>
        <dbReference type="PROSITE" id="PS51880"/>
    </source>
</evidence>
<dbReference type="Pfam" id="PF01926">
    <property type="entry name" value="MMR_HSR1"/>
    <property type="match status" value="1"/>
</dbReference>
<dbReference type="FunFam" id="3.40.50.300:FF:001436">
    <property type="entry name" value="Developmentally-regulated GTP-binding protein"/>
    <property type="match status" value="1"/>
</dbReference>
<dbReference type="Pfam" id="PF02824">
    <property type="entry name" value="TGS"/>
    <property type="match status" value="1"/>
</dbReference>
<dbReference type="STRING" id="1147741.A0A0R3RTD6"/>
<dbReference type="InterPro" id="IPR004095">
    <property type="entry name" value="TGS"/>
</dbReference>
<keyword evidence="1" id="KW-0547">Nucleotide-binding</keyword>
<dbReference type="SUPFAM" id="SSF81271">
    <property type="entry name" value="TGS-like"/>
    <property type="match status" value="1"/>
</dbReference>
<dbReference type="InterPro" id="IPR027417">
    <property type="entry name" value="P-loop_NTPase"/>
</dbReference>
<dbReference type="PROSITE" id="PS51710">
    <property type="entry name" value="G_OBG"/>
    <property type="match status" value="1"/>
</dbReference>
<dbReference type="PRINTS" id="PR00326">
    <property type="entry name" value="GTP1OBG"/>
</dbReference>
<feature type="domain" description="TGS" evidence="4">
    <location>
        <begin position="240"/>
        <end position="316"/>
    </location>
</feature>
<dbReference type="SUPFAM" id="SSF52540">
    <property type="entry name" value="P-loop containing nucleoside triphosphate hydrolases"/>
    <property type="match status" value="1"/>
</dbReference>
<dbReference type="InterPro" id="IPR006074">
    <property type="entry name" value="GTP1-OBG_CS"/>
</dbReference>
<dbReference type="GO" id="GO:0005525">
    <property type="term" value="F:GTP binding"/>
    <property type="evidence" value="ECO:0007669"/>
    <property type="project" value="UniProtKB-KW"/>
</dbReference>
<dbReference type="InterPro" id="IPR005225">
    <property type="entry name" value="Small_GTP-bd"/>
</dbReference>
<dbReference type="PANTHER" id="PTHR43127">
    <property type="entry name" value="DEVELOPMENTALLY-REGULATED GTP-BINDING PROTEIN 2"/>
    <property type="match status" value="1"/>
</dbReference>
<dbReference type="InterPro" id="IPR031167">
    <property type="entry name" value="G_OBG"/>
</dbReference>
<dbReference type="WBParaSite" id="EEL_0000521301-mRNA-1">
    <property type="protein sequence ID" value="EEL_0000521301-mRNA-1"/>
    <property type="gene ID" value="EEL_0000521301"/>
</dbReference>
<dbReference type="InterPro" id="IPR006073">
    <property type="entry name" value="GTP-bd"/>
</dbReference>
<evidence type="ECO:0000256" key="1">
    <source>
        <dbReference type="ARBA" id="ARBA00022741"/>
    </source>
</evidence>
<dbReference type="Pfam" id="PF16897">
    <property type="entry name" value="MMR_HSR1_Xtn"/>
    <property type="match status" value="1"/>
</dbReference>
<keyword evidence="5" id="KW-1185">Reference proteome</keyword>
<dbReference type="PROSITE" id="PS51880">
    <property type="entry name" value="TGS"/>
    <property type="match status" value="1"/>
</dbReference>
<protein>
    <submittedName>
        <fullName evidence="6">OBG-type G domain-containing protein</fullName>
    </submittedName>
</protein>
<dbReference type="Gene3D" id="3.40.50.300">
    <property type="entry name" value="P-loop containing nucleotide triphosphate hydrolases"/>
    <property type="match status" value="2"/>
</dbReference>
<reference evidence="6" key="1">
    <citation type="submission" date="2017-02" db="UniProtKB">
        <authorList>
            <consortium name="WormBaseParasite"/>
        </authorList>
    </citation>
    <scope>IDENTIFICATION</scope>
</reference>
<dbReference type="CDD" id="cd01896">
    <property type="entry name" value="DRG"/>
    <property type="match status" value="1"/>
</dbReference>
<dbReference type="InterPro" id="IPR012675">
    <property type="entry name" value="Beta-grasp_dom_sf"/>
</dbReference>
<evidence type="ECO:0000313" key="5">
    <source>
        <dbReference type="Proteomes" id="UP000050640"/>
    </source>
</evidence>
<dbReference type="AlphaFoldDB" id="A0A0R3RTD6"/>
<evidence type="ECO:0000256" key="2">
    <source>
        <dbReference type="ARBA" id="ARBA00023134"/>
    </source>
</evidence>
<keyword evidence="2" id="KW-0342">GTP-binding</keyword>
<dbReference type="Proteomes" id="UP000050640">
    <property type="component" value="Unplaced"/>
</dbReference>
<organism evidence="5 6">
    <name type="scientific">Elaeophora elaphi</name>
    <dbReference type="NCBI Taxonomy" id="1147741"/>
    <lineage>
        <taxon>Eukaryota</taxon>
        <taxon>Metazoa</taxon>
        <taxon>Ecdysozoa</taxon>
        <taxon>Nematoda</taxon>
        <taxon>Chromadorea</taxon>
        <taxon>Rhabditida</taxon>
        <taxon>Spirurina</taxon>
        <taxon>Spiruromorpha</taxon>
        <taxon>Filarioidea</taxon>
        <taxon>Onchocercidae</taxon>
        <taxon>Elaeophora</taxon>
    </lineage>
</organism>
<dbReference type="PROSITE" id="PS00905">
    <property type="entry name" value="GTP1_OBG"/>
    <property type="match status" value="1"/>
</dbReference>
<dbReference type="NCBIfam" id="TIGR00231">
    <property type="entry name" value="small_GTP"/>
    <property type="match status" value="1"/>
</dbReference>
<dbReference type="GO" id="GO:0003924">
    <property type="term" value="F:GTPase activity"/>
    <property type="evidence" value="ECO:0007669"/>
    <property type="project" value="InterPro"/>
</dbReference>